<comment type="caution">
    <text evidence="1">The sequence shown here is derived from an EMBL/GenBank/DDBJ whole genome shotgun (WGS) entry which is preliminary data.</text>
</comment>
<dbReference type="AlphaFoldDB" id="A0A2A9E7M1"/>
<evidence type="ECO:0008006" key="3">
    <source>
        <dbReference type="Google" id="ProtNLM"/>
    </source>
</evidence>
<dbReference type="RefSeq" id="WP_098455649.1">
    <property type="nucleotide sequence ID" value="NZ_PDJG01000001.1"/>
</dbReference>
<accession>A0A2A9E7M1</accession>
<reference evidence="1 2" key="1">
    <citation type="submission" date="2017-10" db="EMBL/GenBank/DDBJ databases">
        <title>Sequencing the genomes of 1000 actinobacteria strains.</title>
        <authorList>
            <person name="Klenk H.-P."/>
        </authorList>
    </citation>
    <scope>NUCLEOTIDE SEQUENCE [LARGE SCALE GENOMIC DNA]</scope>
    <source>
        <strain evidence="1 2">DSM 18966</strain>
    </source>
</reference>
<gene>
    <name evidence="1" type="ORF">ATL42_2563</name>
</gene>
<proteinExistence type="predicted"/>
<dbReference type="EMBL" id="PDJG01000001">
    <property type="protein sequence ID" value="PFG34646.1"/>
    <property type="molecule type" value="Genomic_DNA"/>
</dbReference>
<evidence type="ECO:0000313" key="1">
    <source>
        <dbReference type="EMBL" id="PFG34646.1"/>
    </source>
</evidence>
<dbReference type="Proteomes" id="UP000225548">
    <property type="component" value="Unassembled WGS sequence"/>
</dbReference>
<protein>
    <recommendedName>
        <fullName evidence="3">Nuclear transport factor 2 family protein</fullName>
    </recommendedName>
</protein>
<name>A0A2A9E7M1_9MICO</name>
<sequence length="139" mass="15365">MSPTISAVLVATILTGCASSKGPPDPERDNSTPDAALAAIFAELHEGDVEEACTYFDDEFEKTFDEDGDCEKVLSPFDEEERELMADIEIDGDFAYHYDNGTVFIPLTAIFWPDGGRRGDGGLFVERDNGWFRTFDPNP</sequence>
<keyword evidence="2" id="KW-1185">Reference proteome</keyword>
<organism evidence="1 2">
    <name type="scientific">Sanguibacter antarcticus</name>
    <dbReference type="NCBI Taxonomy" id="372484"/>
    <lineage>
        <taxon>Bacteria</taxon>
        <taxon>Bacillati</taxon>
        <taxon>Actinomycetota</taxon>
        <taxon>Actinomycetes</taxon>
        <taxon>Micrococcales</taxon>
        <taxon>Sanguibacteraceae</taxon>
        <taxon>Sanguibacter</taxon>
    </lineage>
</organism>
<evidence type="ECO:0000313" key="2">
    <source>
        <dbReference type="Proteomes" id="UP000225548"/>
    </source>
</evidence>